<evidence type="ECO:0000259" key="7">
    <source>
        <dbReference type="PROSITE" id="PS50217"/>
    </source>
</evidence>
<proteinExistence type="inferred from homology"/>
<feature type="region of interest" description="Disordered" evidence="6">
    <location>
        <begin position="1"/>
        <end position="150"/>
    </location>
</feature>
<feature type="compositionally biased region" description="Basic and acidic residues" evidence="6">
    <location>
        <begin position="72"/>
        <end position="92"/>
    </location>
</feature>
<dbReference type="Gene3D" id="1.20.5.170">
    <property type="match status" value="1"/>
</dbReference>
<dbReference type="InterPro" id="IPR047229">
    <property type="entry name" value="NFIL3-like"/>
</dbReference>
<dbReference type="PANTHER" id="PTHR15284:SF0">
    <property type="entry name" value="GH23983P"/>
    <property type="match status" value="1"/>
</dbReference>
<dbReference type="GO" id="GO:0003677">
    <property type="term" value="F:DNA binding"/>
    <property type="evidence" value="ECO:0007669"/>
    <property type="project" value="UniProtKB-KW"/>
</dbReference>
<sequence>MISDCEMSPLSSPSSPSVEEMTAMQCEEKNESNMGQEQRIKGNICLSGGSFIDNSSTMTDTSQTAEDLSQNRTRESPRPSHLEIKALPEPRRASPILVQSSRNTPPKSVSPYLLNTKQGTGDIVQPKQSYSPPRASPDFTRKSPLRFSPPNISVTSSLKLEGEFSTMEAHPSTLPTTLPQVQPQKLSVDFPSSSTSYSHSKRRFSSPYPLELQMNLPNLPRKHSLTQSTTSSIPEDCEDFEIRGIKREAEDEVMCVDIPKRTFSGLPVINNTRILDVLQQQIKIPDSQCPGLLPIPQSVLGINLSKNIKSEDIIPDAQVLKTSKEQITPETAFPGCSIPAIPPNPSTVHFLNSFSIRKEREFIPEHNKDNHYWDRRRRNNEAARRSREKRRYHDMMLEQRIVELYQENHWLKAQLAAVKDKIGIDAENIVDKEEVMKTMPTIEQILTINKCTKLAQTNMIGNLISPQKEASHSPNVIPFKVEEDVMQSLFSPPIVLNNESRPYYHIDEAIDMSQIHCPTSVCKEVYKPTPLNLSIRRSSSISPTPQHQEYSSSDSEFARSSPLSDSGFSLPHKLRHKVHLSENDGCMSPQCFKPVQCEETVKKSGNQEMGDRFTYSPEYTHRSGRWSPMVKNLNQQQKNVQDSTMKSEIDRLASEVAKIQTLLNTKSQTDCDSSNK</sequence>
<dbReference type="InterPro" id="IPR004827">
    <property type="entry name" value="bZIP"/>
</dbReference>
<dbReference type="SUPFAM" id="SSF57959">
    <property type="entry name" value="Leucine zipper domain"/>
    <property type="match status" value="1"/>
</dbReference>
<keyword evidence="4" id="KW-0804">Transcription</keyword>
<accession>A0AAV2RVC0</accession>
<feature type="domain" description="BZIP" evidence="7">
    <location>
        <begin position="369"/>
        <end position="422"/>
    </location>
</feature>
<evidence type="ECO:0000256" key="4">
    <source>
        <dbReference type="ARBA" id="ARBA00023163"/>
    </source>
</evidence>
<evidence type="ECO:0000256" key="6">
    <source>
        <dbReference type="SAM" id="MobiDB-lite"/>
    </source>
</evidence>
<feature type="compositionally biased region" description="Low complexity" evidence="6">
    <location>
        <begin position="8"/>
        <end position="17"/>
    </location>
</feature>
<feature type="compositionally biased region" description="Polar residues" evidence="6">
    <location>
        <begin position="543"/>
        <end position="555"/>
    </location>
</feature>
<dbReference type="FunFam" id="1.20.5.170:FF:000025">
    <property type="entry name" value="nuclear factor interleukin-3-regulated protein-like"/>
    <property type="match status" value="1"/>
</dbReference>
<dbReference type="InterPro" id="IPR046347">
    <property type="entry name" value="bZIP_sf"/>
</dbReference>
<organism evidence="8 9">
    <name type="scientific">Meganyctiphanes norvegica</name>
    <name type="common">Northern krill</name>
    <name type="synonym">Thysanopoda norvegica</name>
    <dbReference type="NCBI Taxonomy" id="48144"/>
    <lineage>
        <taxon>Eukaryota</taxon>
        <taxon>Metazoa</taxon>
        <taxon>Ecdysozoa</taxon>
        <taxon>Arthropoda</taxon>
        <taxon>Crustacea</taxon>
        <taxon>Multicrustacea</taxon>
        <taxon>Malacostraca</taxon>
        <taxon>Eumalacostraca</taxon>
        <taxon>Eucarida</taxon>
        <taxon>Euphausiacea</taxon>
        <taxon>Euphausiidae</taxon>
        <taxon>Meganyctiphanes</taxon>
    </lineage>
</organism>
<keyword evidence="3" id="KW-0238">DNA-binding</keyword>
<dbReference type="AlphaFoldDB" id="A0AAV2RVC0"/>
<dbReference type="GO" id="GO:0005634">
    <property type="term" value="C:nucleus"/>
    <property type="evidence" value="ECO:0007669"/>
    <property type="project" value="TreeGrafter"/>
</dbReference>
<dbReference type="GO" id="GO:0007623">
    <property type="term" value="P:circadian rhythm"/>
    <property type="evidence" value="ECO:0007669"/>
    <property type="project" value="TreeGrafter"/>
</dbReference>
<protein>
    <recommendedName>
        <fullName evidence="7">BZIP domain-containing protein</fullName>
    </recommendedName>
</protein>
<dbReference type="SMART" id="SM00338">
    <property type="entry name" value="BRLZ"/>
    <property type="match status" value="1"/>
</dbReference>
<keyword evidence="5" id="KW-0539">Nucleus</keyword>
<dbReference type="PROSITE" id="PS50217">
    <property type="entry name" value="BZIP"/>
    <property type="match status" value="1"/>
</dbReference>
<dbReference type="PROSITE" id="PS00036">
    <property type="entry name" value="BZIP_BASIC"/>
    <property type="match status" value="1"/>
</dbReference>
<dbReference type="Pfam" id="PF07716">
    <property type="entry name" value="bZIP_2"/>
    <property type="match status" value="1"/>
</dbReference>
<keyword evidence="9" id="KW-1185">Reference proteome</keyword>
<feature type="compositionally biased region" description="Polar residues" evidence="6">
    <location>
        <begin position="52"/>
        <end position="71"/>
    </location>
</feature>
<comment type="similarity">
    <text evidence="1">Belongs to the bZIP family. NFIL3 subfamily.</text>
</comment>
<feature type="compositionally biased region" description="Polar residues" evidence="6">
    <location>
        <begin position="97"/>
        <end position="119"/>
    </location>
</feature>
<evidence type="ECO:0000256" key="2">
    <source>
        <dbReference type="ARBA" id="ARBA00023015"/>
    </source>
</evidence>
<dbReference type="PANTHER" id="PTHR15284">
    <property type="entry name" value="NUCLEAR FACTOR INTERLEUKIN-3-REGULATED PROTEIN"/>
    <property type="match status" value="1"/>
</dbReference>
<keyword evidence="2" id="KW-0805">Transcription regulation</keyword>
<evidence type="ECO:0000256" key="5">
    <source>
        <dbReference type="ARBA" id="ARBA00023242"/>
    </source>
</evidence>
<comment type="caution">
    <text evidence="8">The sequence shown here is derived from an EMBL/GenBank/DDBJ whole genome shotgun (WGS) entry which is preliminary data.</text>
</comment>
<evidence type="ECO:0000256" key="3">
    <source>
        <dbReference type="ARBA" id="ARBA00023125"/>
    </source>
</evidence>
<dbReference type="EMBL" id="CAXKWB010035442">
    <property type="protein sequence ID" value="CAL4146496.1"/>
    <property type="molecule type" value="Genomic_DNA"/>
</dbReference>
<dbReference type="GO" id="GO:0003700">
    <property type="term" value="F:DNA-binding transcription factor activity"/>
    <property type="evidence" value="ECO:0007669"/>
    <property type="project" value="InterPro"/>
</dbReference>
<feature type="region of interest" description="Disordered" evidence="6">
    <location>
        <begin position="535"/>
        <end position="568"/>
    </location>
</feature>
<gene>
    <name evidence="8" type="ORF">MNOR_LOCUS29874</name>
</gene>
<dbReference type="Proteomes" id="UP001497623">
    <property type="component" value="Unassembled WGS sequence"/>
</dbReference>
<evidence type="ECO:0000256" key="1">
    <source>
        <dbReference type="ARBA" id="ARBA00006079"/>
    </source>
</evidence>
<evidence type="ECO:0000313" key="8">
    <source>
        <dbReference type="EMBL" id="CAL4146496.1"/>
    </source>
</evidence>
<evidence type="ECO:0000313" key="9">
    <source>
        <dbReference type="Proteomes" id="UP001497623"/>
    </source>
</evidence>
<name>A0AAV2RVC0_MEGNR</name>
<reference evidence="8 9" key="1">
    <citation type="submission" date="2024-05" db="EMBL/GenBank/DDBJ databases">
        <authorList>
            <person name="Wallberg A."/>
        </authorList>
    </citation>
    <scope>NUCLEOTIDE SEQUENCE [LARGE SCALE GENOMIC DNA]</scope>
</reference>